<feature type="compositionally biased region" description="Basic and acidic residues" evidence="1">
    <location>
        <begin position="142"/>
        <end position="154"/>
    </location>
</feature>
<protein>
    <submittedName>
        <fullName evidence="2">DUF6226 family protein</fullName>
    </submittedName>
</protein>
<feature type="region of interest" description="Disordered" evidence="1">
    <location>
        <begin position="142"/>
        <end position="216"/>
    </location>
</feature>
<keyword evidence="3" id="KW-1185">Reference proteome</keyword>
<dbReference type="Proteomes" id="UP001151002">
    <property type="component" value="Unassembled WGS sequence"/>
</dbReference>
<sequence>MRADPHVARFAVLQDAAEALLDGLAERYMVDRRESKEALGAADALVRVERLMPRTPAAAPLAIAFTETPGITLRLGRWWVETMPGCACEVCDEDPEPLVEMLHLQVSALVEGGLWERVRRGVGGSWFESRLIGVGLNARREGPLTRQDSREARRSGFAAAVQWAPWPPRPIQDNDGRAAASGSGPASQEQSGPNAEEQGGPSAHENGGSAAGRGEE</sequence>
<dbReference type="Pfam" id="PF19736">
    <property type="entry name" value="DUF6226"/>
    <property type="match status" value="1"/>
</dbReference>
<reference evidence="2" key="1">
    <citation type="submission" date="2022-11" db="EMBL/GenBank/DDBJ databases">
        <authorList>
            <person name="Somphong A."/>
            <person name="Phongsopitanun W."/>
        </authorList>
    </citation>
    <scope>NUCLEOTIDE SEQUENCE</scope>
    <source>
        <strain evidence="2">Pm04-4</strain>
    </source>
</reference>
<proteinExistence type="predicted"/>
<organism evidence="2 3">
    <name type="scientific">Paractinoplanes pyxinae</name>
    <dbReference type="NCBI Taxonomy" id="2997416"/>
    <lineage>
        <taxon>Bacteria</taxon>
        <taxon>Bacillati</taxon>
        <taxon>Actinomycetota</taxon>
        <taxon>Actinomycetes</taxon>
        <taxon>Micromonosporales</taxon>
        <taxon>Micromonosporaceae</taxon>
        <taxon>Paractinoplanes</taxon>
    </lineage>
</organism>
<dbReference type="InterPro" id="IPR045773">
    <property type="entry name" value="DUF6226"/>
</dbReference>
<name>A0ABT4AT69_9ACTN</name>
<gene>
    <name evidence="2" type="ORF">OWR29_05430</name>
</gene>
<dbReference type="RefSeq" id="WP_267561382.1">
    <property type="nucleotide sequence ID" value="NZ_JAPNTZ010000002.1"/>
</dbReference>
<evidence type="ECO:0000313" key="3">
    <source>
        <dbReference type="Proteomes" id="UP001151002"/>
    </source>
</evidence>
<accession>A0ABT4AT69</accession>
<evidence type="ECO:0000256" key="1">
    <source>
        <dbReference type="SAM" id="MobiDB-lite"/>
    </source>
</evidence>
<feature type="compositionally biased region" description="Low complexity" evidence="1">
    <location>
        <begin position="177"/>
        <end position="193"/>
    </location>
</feature>
<evidence type="ECO:0000313" key="2">
    <source>
        <dbReference type="EMBL" id="MCY1137433.1"/>
    </source>
</evidence>
<comment type="caution">
    <text evidence="2">The sequence shown here is derived from an EMBL/GenBank/DDBJ whole genome shotgun (WGS) entry which is preliminary data.</text>
</comment>
<dbReference type="EMBL" id="JAPNTZ010000002">
    <property type="protein sequence ID" value="MCY1137433.1"/>
    <property type="molecule type" value="Genomic_DNA"/>
</dbReference>